<evidence type="ECO:0000256" key="1">
    <source>
        <dbReference type="SAM" id="MobiDB-lite"/>
    </source>
</evidence>
<feature type="compositionally biased region" description="Basic and acidic residues" evidence="1">
    <location>
        <begin position="62"/>
        <end position="71"/>
    </location>
</feature>
<feature type="region of interest" description="Disordered" evidence="1">
    <location>
        <begin position="42"/>
        <end position="71"/>
    </location>
</feature>
<proteinExistence type="predicted"/>
<sequence>MQPRPAIDAVAAQGAIAARLLKLTTGPFRLIAAGVKRGLRRTAKPLRHGARYAHNPHQSANTRHDFPRFAH</sequence>
<organism evidence="2 3">
    <name type="scientific">Magnetofaba australis IT-1</name>
    <dbReference type="NCBI Taxonomy" id="1434232"/>
    <lineage>
        <taxon>Bacteria</taxon>
        <taxon>Pseudomonadati</taxon>
        <taxon>Pseudomonadota</taxon>
        <taxon>Magnetococcia</taxon>
        <taxon>Magnetococcales</taxon>
        <taxon>Magnetococcaceae</taxon>
        <taxon>Magnetofaba</taxon>
    </lineage>
</organism>
<evidence type="ECO:0000313" key="2">
    <source>
        <dbReference type="EMBL" id="OSM01837.1"/>
    </source>
</evidence>
<dbReference type="EMBL" id="LVJN01000020">
    <property type="protein sequence ID" value="OSM01837.1"/>
    <property type="molecule type" value="Genomic_DNA"/>
</dbReference>
<comment type="caution">
    <text evidence="2">The sequence shown here is derived from an EMBL/GenBank/DDBJ whole genome shotgun (WGS) entry which is preliminary data.</text>
</comment>
<keyword evidence="3" id="KW-1185">Reference proteome</keyword>
<feature type="compositionally biased region" description="Basic residues" evidence="1">
    <location>
        <begin position="42"/>
        <end position="51"/>
    </location>
</feature>
<reference evidence="2 3" key="1">
    <citation type="journal article" date="2016" name="BMC Genomics">
        <title>Combined genomic and structural analyses of a cultured magnetotactic bacterium reveals its niche adaptation to a dynamic environment.</title>
        <authorList>
            <person name="Araujo A.C."/>
            <person name="Morillo V."/>
            <person name="Cypriano J."/>
            <person name="Teixeira L.C."/>
            <person name="Leao P."/>
            <person name="Lyra S."/>
            <person name="Almeida L.G."/>
            <person name="Bazylinski D.A."/>
            <person name="Vasconcellos A.T."/>
            <person name="Abreu F."/>
            <person name="Lins U."/>
        </authorList>
    </citation>
    <scope>NUCLEOTIDE SEQUENCE [LARGE SCALE GENOMIC DNA]</scope>
    <source>
        <strain evidence="2 3">IT-1</strain>
    </source>
</reference>
<protein>
    <submittedName>
        <fullName evidence="2">Uncharacterized protein</fullName>
    </submittedName>
</protein>
<gene>
    <name evidence="2" type="ORF">MAIT1_05345</name>
</gene>
<dbReference type="Proteomes" id="UP000194003">
    <property type="component" value="Unassembled WGS sequence"/>
</dbReference>
<evidence type="ECO:0000313" key="3">
    <source>
        <dbReference type="Proteomes" id="UP000194003"/>
    </source>
</evidence>
<accession>A0A1Y2K2F7</accession>
<dbReference type="AlphaFoldDB" id="A0A1Y2K2F7"/>
<name>A0A1Y2K2F7_9PROT</name>